<feature type="transmembrane region" description="Helical" evidence="9">
    <location>
        <begin position="345"/>
        <end position="375"/>
    </location>
</feature>
<dbReference type="OrthoDB" id="415056at2759"/>
<evidence type="ECO:0000256" key="5">
    <source>
        <dbReference type="ARBA" id="ARBA00022692"/>
    </source>
</evidence>
<evidence type="ECO:0000256" key="9">
    <source>
        <dbReference type="SAM" id="Phobius"/>
    </source>
</evidence>
<protein>
    <submittedName>
        <fullName evidence="10">Membrane protein-a permease</fullName>
    </submittedName>
</protein>
<keyword evidence="11" id="KW-1185">Reference proteome</keyword>
<feature type="transmembrane region" description="Helical" evidence="9">
    <location>
        <begin position="192"/>
        <end position="219"/>
    </location>
</feature>
<dbReference type="InterPro" id="IPR002549">
    <property type="entry name" value="AI-2E-like"/>
</dbReference>
<dbReference type="GO" id="GO:0005886">
    <property type="term" value="C:plasma membrane"/>
    <property type="evidence" value="ECO:0007669"/>
    <property type="project" value="UniProtKB-SubCell"/>
</dbReference>
<feature type="transmembrane region" description="Helical" evidence="9">
    <location>
        <begin position="250"/>
        <end position="271"/>
    </location>
</feature>
<proteinExistence type="inferred from homology"/>
<reference evidence="11" key="1">
    <citation type="journal article" date="2015" name="PLoS Genet.">
        <title>Genome Sequence and Transcriptome Analyses of Chrysochromulina tobin: Metabolic Tools for Enhanced Algal Fitness in the Prominent Order Prymnesiales (Haptophyceae).</title>
        <authorList>
            <person name="Hovde B.T."/>
            <person name="Deodato C.R."/>
            <person name="Hunsperger H.M."/>
            <person name="Ryken S.A."/>
            <person name="Yost W."/>
            <person name="Jha R.K."/>
            <person name="Patterson J."/>
            <person name="Monnat R.J. Jr."/>
            <person name="Barlow S.B."/>
            <person name="Starkenburg S.R."/>
            <person name="Cattolico R.A."/>
        </authorList>
    </citation>
    <scope>NUCLEOTIDE SEQUENCE</scope>
    <source>
        <strain evidence="11">CCMP291</strain>
    </source>
</reference>
<keyword evidence="4" id="KW-1003">Cell membrane</keyword>
<evidence type="ECO:0000256" key="4">
    <source>
        <dbReference type="ARBA" id="ARBA00022475"/>
    </source>
</evidence>
<comment type="caution">
    <text evidence="10">The sequence shown here is derived from an EMBL/GenBank/DDBJ whole genome shotgun (WGS) entry which is preliminary data.</text>
</comment>
<gene>
    <name evidence="10" type="ORF">Ctob_005814</name>
</gene>
<dbReference type="Pfam" id="PF01594">
    <property type="entry name" value="AI-2E_transport"/>
    <property type="match status" value="1"/>
</dbReference>
<keyword evidence="6 9" id="KW-1133">Transmembrane helix</keyword>
<accession>A0A0M0K024</accession>
<feature type="transmembrane region" description="Helical" evidence="9">
    <location>
        <begin position="35"/>
        <end position="54"/>
    </location>
</feature>
<comment type="subcellular location">
    <subcellularLocation>
        <location evidence="1">Cell membrane</location>
        <topology evidence="1">Multi-pass membrane protein</topology>
    </subcellularLocation>
</comment>
<evidence type="ECO:0000313" key="11">
    <source>
        <dbReference type="Proteomes" id="UP000037460"/>
    </source>
</evidence>
<evidence type="ECO:0000256" key="3">
    <source>
        <dbReference type="ARBA" id="ARBA00022448"/>
    </source>
</evidence>
<organism evidence="10 11">
    <name type="scientific">Chrysochromulina tobinii</name>
    <dbReference type="NCBI Taxonomy" id="1460289"/>
    <lineage>
        <taxon>Eukaryota</taxon>
        <taxon>Haptista</taxon>
        <taxon>Haptophyta</taxon>
        <taxon>Prymnesiophyceae</taxon>
        <taxon>Prymnesiales</taxon>
        <taxon>Chrysochromulinaceae</taxon>
        <taxon>Chrysochromulina</taxon>
    </lineage>
</organism>
<feature type="transmembrane region" description="Helical" evidence="9">
    <location>
        <begin position="277"/>
        <end position="295"/>
    </location>
</feature>
<evidence type="ECO:0000313" key="10">
    <source>
        <dbReference type="EMBL" id="KOO31733.1"/>
    </source>
</evidence>
<evidence type="ECO:0000256" key="6">
    <source>
        <dbReference type="ARBA" id="ARBA00022989"/>
    </source>
</evidence>
<keyword evidence="3" id="KW-0813">Transport</keyword>
<keyword evidence="5 9" id="KW-0812">Transmembrane</keyword>
<sequence length="413" mass="44748">MHTPGRAVLLAQPLLSDSVESELSEHRLKETRSGYYIMTACLMVIAASVIYSGMDRLHSILVPFVLALALSYLLSPLVDLLSCRGASNSCRLPRIAAVFLAFLIGCVILFVLGLVLLEALYTFRARSSMYSARVNMLLEMAFTEVAKFQDYVGQTSTGSFHSINRTDANHSFSQEAREMVSHLVADVSVTSLILSLLGTAAHIAEDLLYIILFLMFMLLPHSTDGDGARDPVSERVERQIFAYIRGKSCISAYVGGSHAAVLCAVGLQGLWLPFGVLTFFLNFIPNVGGMGAVLLPMPLVGLDPSFTPTQSIVAFIVPFLNNVFAKDVLEPKILGDATNLHPVAILMAILVYGSVWGITGMVLAIPLTACLRIYLASLAHPIPQWVALKLSGKAPPPPQSPPNATLPRADRDY</sequence>
<dbReference type="Proteomes" id="UP000037460">
    <property type="component" value="Unassembled WGS sequence"/>
</dbReference>
<evidence type="ECO:0000256" key="2">
    <source>
        <dbReference type="ARBA" id="ARBA00009773"/>
    </source>
</evidence>
<evidence type="ECO:0000256" key="8">
    <source>
        <dbReference type="SAM" id="MobiDB-lite"/>
    </source>
</evidence>
<keyword evidence="7 9" id="KW-0472">Membrane</keyword>
<feature type="transmembrane region" description="Helical" evidence="9">
    <location>
        <begin position="95"/>
        <end position="121"/>
    </location>
</feature>
<feature type="transmembrane region" description="Helical" evidence="9">
    <location>
        <begin position="60"/>
        <end position="83"/>
    </location>
</feature>
<dbReference type="EMBL" id="JWZX01001945">
    <property type="protein sequence ID" value="KOO31733.1"/>
    <property type="molecule type" value="Genomic_DNA"/>
</dbReference>
<feature type="region of interest" description="Disordered" evidence="8">
    <location>
        <begin position="392"/>
        <end position="413"/>
    </location>
</feature>
<dbReference type="GO" id="GO:0055085">
    <property type="term" value="P:transmembrane transport"/>
    <property type="evidence" value="ECO:0007669"/>
    <property type="project" value="TreeGrafter"/>
</dbReference>
<dbReference type="AlphaFoldDB" id="A0A0M0K024"/>
<evidence type="ECO:0000256" key="7">
    <source>
        <dbReference type="ARBA" id="ARBA00023136"/>
    </source>
</evidence>
<comment type="similarity">
    <text evidence="2">Belongs to the autoinducer-2 exporter (AI-2E) (TC 2.A.86) family.</text>
</comment>
<dbReference type="PANTHER" id="PTHR21716">
    <property type="entry name" value="TRANSMEMBRANE PROTEIN"/>
    <property type="match status" value="1"/>
</dbReference>
<dbReference type="PANTHER" id="PTHR21716:SF53">
    <property type="entry name" value="PERMEASE PERM-RELATED"/>
    <property type="match status" value="1"/>
</dbReference>
<evidence type="ECO:0000256" key="1">
    <source>
        <dbReference type="ARBA" id="ARBA00004651"/>
    </source>
</evidence>
<name>A0A0M0K024_9EUKA</name>